<comment type="caution">
    <text evidence="1">The sequence shown here is derived from an EMBL/GenBank/DDBJ whole genome shotgun (WGS) entry which is preliminary data.</text>
</comment>
<evidence type="ECO:0000313" key="1">
    <source>
        <dbReference type="EMBL" id="PRH76718.1"/>
    </source>
</evidence>
<protein>
    <submittedName>
        <fullName evidence="1">Uncharacterized protein</fullName>
    </submittedName>
</protein>
<gene>
    <name evidence="1" type="ORF">C6N75_24085</name>
</gene>
<dbReference type="Proteomes" id="UP000239322">
    <property type="component" value="Unassembled WGS sequence"/>
</dbReference>
<dbReference type="AlphaFoldDB" id="A0A2S9PQM0"/>
<keyword evidence="2" id="KW-1185">Reference proteome</keyword>
<sequence>MFTVAAGVTVTTASAAPQAQWTVSNPAANDTFTAANQSGVNAVLTNVTTGATVTCAVYGATGTAVDGTYASGAGLATIATATFGTSANKCNGPLGSKWVSSAAQPMKLNGVSYGGGVTKGTLTNVKVNLTGTSILGTCNAVIEGSANTGTYTNSSGLLAIAADATPALTVTSASGACAGLIATGNKAKFSATYKVTPIITVTSP</sequence>
<evidence type="ECO:0000313" key="2">
    <source>
        <dbReference type="Proteomes" id="UP000239322"/>
    </source>
</evidence>
<accession>A0A2S9PQM0</accession>
<proteinExistence type="predicted"/>
<dbReference type="EMBL" id="PVLV01000442">
    <property type="protein sequence ID" value="PRH76718.1"/>
    <property type="molecule type" value="Genomic_DNA"/>
</dbReference>
<name>A0A2S9PQM0_9ACTN</name>
<reference evidence="1 2" key="1">
    <citation type="submission" date="2018-03" db="EMBL/GenBank/DDBJ databases">
        <title>Novel Streptomyces sp. from soil.</title>
        <authorList>
            <person name="Tan G.Y.A."/>
            <person name="Lee Z.Y."/>
        </authorList>
    </citation>
    <scope>NUCLEOTIDE SEQUENCE [LARGE SCALE GENOMIC DNA]</scope>
    <source>
        <strain evidence="1 2">ST5x</strain>
    </source>
</reference>
<organism evidence="1 2">
    <name type="scientific">Streptomyces solincola</name>
    <dbReference type="NCBI Taxonomy" id="2100817"/>
    <lineage>
        <taxon>Bacteria</taxon>
        <taxon>Bacillati</taxon>
        <taxon>Actinomycetota</taxon>
        <taxon>Actinomycetes</taxon>
        <taxon>Kitasatosporales</taxon>
        <taxon>Streptomycetaceae</taxon>
        <taxon>Streptomyces</taxon>
    </lineage>
</organism>